<dbReference type="Pfam" id="PF07714">
    <property type="entry name" value="PK_Tyr_Ser-Thr"/>
    <property type="match status" value="1"/>
</dbReference>
<feature type="transmembrane region" description="Helical" evidence="19">
    <location>
        <begin position="512"/>
        <end position="534"/>
    </location>
</feature>
<comment type="catalytic activity">
    <reaction evidence="15">
        <text>L-threonyl-[protein] + ATP = O-phospho-L-threonyl-[protein] + ADP + H(+)</text>
        <dbReference type="Rhea" id="RHEA:46608"/>
        <dbReference type="Rhea" id="RHEA-COMP:11060"/>
        <dbReference type="Rhea" id="RHEA-COMP:11605"/>
        <dbReference type="ChEBI" id="CHEBI:15378"/>
        <dbReference type="ChEBI" id="CHEBI:30013"/>
        <dbReference type="ChEBI" id="CHEBI:30616"/>
        <dbReference type="ChEBI" id="CHEBI:61977"/>
        <dbReference type="ChEBI" id="CHEBI:456216"/>
        <dbReference type="EC" id="2.7.11.1"/>
    </reaction>
</comment>
<feature type="chain" id="PRO_5044752799" description="non-specific serine/threonine protein kinase" evidence="20">
    <location>
        <begin position="23"/>
        <end position="877"/>
    </location>
</feature>
<evidence type="ECO:0000259" key="21">
    <source>
        <dbReference type="PROSITE" id="PS50011"/>
    </source>
</evidence>
<evidence type="ECO:0000256" key="15">
    <source>
        <dbReference type="ARBA" id="ARBA00047899"/>
    </source>
</evidence>
<evidence type="ECO:0000256" key="5">
    <source>
        <dbReference type="ARBA" id="ARBA00022679"/>
    </source>
</evidence>
<evidence type="ECO:0000256" key="2">
    <source>
        <dbReference type="ARBA" id="ARBA00012513"/>
    </source>
</evidence>
<keyword evidence="6 19" id="KW-0812">Transmembrane</keyword>
<dbReference type="Pfam" id="PF12819">
    <property type="entry name" value="Malectin_like"/>
    <property type="match status" value="1"/>
</dbReference>
<keyword evidence="9 17" id="KW-0547">Nucleotide-binding</keyword>
<keyword evidence="13 19" id="KW-0472">Membrane</keyword>
<name>A0ABD3J090_EUCGL</name>
<dbReference type="PROSITE" id="PS50011">
    <property type="entry name" value="PROTEIN_KINASE_DOM"/>
    <property type="match status" value="1"/>
</dbReference>
<dbReference type="InterPro" id="IPR011009">
    <property type="entry name" value="Kinase-like_dom_sf"/>
</dbReference>
<dbReference type="PRINTS" id="PR00019">
    <property type="entry name" value="LEURICHRPT"/>
</dbReference>
<evidence type="ECO:0000256" key="9">
    <source>
        <dbReference type="ARBA" id="ARBA00022741"/>
    </source>
</evidence>
<organism evidence="22 23">
    <name type="scientific">Eucalyptus globulus</name>
    <name type="common">Tasmanian blue gum</name>
    <dbReference type="NCBI Taxonomy" id="34317"/>
    <lineage>
        <taxon>Eukaryota</taxon>
        <taxon>Viridiplantae</taxon>
        <taxon>Streptophyta</taxon>
        <taxon>Embryophyta</taxon>
        <taxon>Tracheophyta</taxon>
        <taxon>Spermatophyta</taxon>
        <taxon>Magnoliopsida</taxon>
        <taxon>eudicotyledons</taxon>
        <taxon>Gunneridae</taxon>
        <taxon>Pentapetalae</taxon>
        <taxon>rosids</taxon>
        <taxon>malvids</taxon>
        <taxon>Myrtales</taxon>
        <taxon>Myrtaceae</taxon>
        <taxon>Myrtoideae</taxon>
        <taxon>Eucalypteae</taxon>
        <taxon>Eucalyptus</taxon>
    </lineage>
</organism>
<accession>A0ABD3J090</accession>
<evidence type="ECO:0000256" key="4">
    <source>
        <dbReference type="ARBA" id="ARBA00022614"/>
    </source>
</evidence>
<keyword evidence="8" id="KW-0677">Repeat</keyword>
<dbReference type="Gene3D" id="1.10.510.10">
    <property type="entry name" value="Transferase(Phosphotransferase) domain 1"/>
    <property type="match status" value="1"/>
</dbReference>
<keyword evidence="12 19" id="KW-1133">Transmembrane helix</keyword>
<feature type="signal peptide" evidence="20">
    <location>
        <begin position="1"/>
        <end position="22"/>
    </location>
</feature>
<dbReference type="FunFam" id="3.80.10.10:FF:000129">
    <property type="entry name" value="Leucine-rich repeat receptor-like kinase"/>
    <property type="match status" value="1"/>
</dbReference>
<evidence type="ECO:0000256" key="18">
    <source>
        <dbReference type="SAM" id="MobiDB-lite"/>
    </source>
</evidence>
<evidence type="ECO:0000256" key="19">
    <source>
        <dbReference type="SAM" id="Phobius"/>
    </source>
</evidence>
<comment type="caution">
    <text evidence="22">The sequence shown here is derived from an EMBL/GenBank/DDBJ whole genome shotgun (WGS) entry which is preliminary data.</text>
</comment>
<keyword evidence="14" id="KW-0675">Receptor</keyword>
<dbReference type="PANTHER" id="PTHR45631:SF206">
    <property type="entry name" value="PROTEIN KINASE DOMAIN-CONTAINING PROTEIN"/>
    <property type="match status" value="1"/>
</dbReference>
<keyword evidence="3" id="KW-0723">Serine/threonine-protein kinase</keyword>
<dbReference type="PROSITE" id="PS00108">
    <property type="entry name" value="PROTEIN_KINASE_ST"/>
    <property type="match status" value="1"/>
</dbReference>
<evidence type="ECO:0000313" key="23">
    <source>
        <dbReference type="Proteomes" id="UP001634007"/>
    </source>
</evidence>
<dbReference type="GO" id="GO:0005524">
    <property type="term" value="F:ATP binding"/>
    <property type="evidence" value="ECO:0007669"/>
    <property type="project" value="UniProtKB-UniRule"/>
</dbReference>
<dbReference type="EC" id="2.7.11.1" evidence="2"/>
<keyword evidence="23" id="KW-1185">Reference proteome</keyword>
<evidence type="ECO:0000256" key="13">
    <source>
        <dbReference type="ARBA" id="ARBA00023136"/>
    </source>
</evidence>
<dbReference type="PANTHER" id="PTHR45631">
    <property type="entry name" value="OS07G0107800 PROTEIN-RELATED"/>
    <property type="match status" value="1"/>
</dbReference>
<dbReference type="Gene3D" id="3.30.200.20">
    <property type="entry name" value="Phosphorylase Kinase, domain 1"/>
    <property type="match status" value="1"/>
</dbReference>
<evidence type="ECO:0000256" key="16">
    <source>
        <dbReference type="ARBA" id="ARBA00048679"/>
    </source>
</evidence>
<protein>
    <recommendedName>
        <fullName evidence="2">non-specific serine/threonine protein kinase</fullName>
        <ecNumber evidence="2">2.7.11.1</ecNumber>
    </recommendedName>
</protein>
<evidence type="ECO:0000256" key="20">
    <source>
        <dbReference type="SAM" id="SignalP"/>
    </source>
</evidence>
<dbReference type="InterPro" id="IPR032675">
    <property type="entry name" value="LRR_dom_sf"/>
</dbReference>
<dbReference type="AlphaFoldDB" id="A0ABD3J090"/>
<evidence type="ECO:0000256" key="17">
    <source>
        <dbReference type="PROSITE-ProRule" id="PRU10141"/>
    </source>
</evidence>
<evidence type="ECO:0000256" key="8">
    <source>
        <dbReference type="ARBA" id="ARBA00022737"/>
    </source>
</evidence>
<feature type="region of interest" description="Disordered" evidence="18">
    <location>
        <begin position="852"/>
        <end position="877"/>
    </location>
</feature>
<evidence type="ECO:0000256" key="12">
    <source>
        <dbReference type="ARBA" id="ARBA00022989"/>
    </source>
</evidence>
<dbReference type="GO" id="GO:0016020">
    <property type="term" value="C:membrane"/>
    <property type="evidence" value="ECO:0007669"/>
    <property type="project" value="UniProtKB-SubCell"/>
</dbReference>
<keyword evidence="7 20" id="KW-0732">Signal</keyword>
<dbReference type="FunFam" id="3.30.200.20:FF:000394">
    <property type="entry name" value="Leucine-rich repeat receptor-like protein kinase"/>
    <property type="match status" value="1"/>
</dbReference>
<dbReference type="Proteomes" id="UP001634007">
    <property type="component" value="Unassembled WGS sequence"/>
</dbReference>
<reference evidence="22 23" key="1">
    <citation type="submission" date="2024-11" db="EMBL/GenBank/DDBJ databases">
        <title>Chromosome-level genome assembly of Eucalyptus globulus Labill. provides insights into its genome evolution.</title>
        <authorList>
            <person name="Li X."/>
        </authorList>
    </citation>
    <scope>NUCLEOTIDE SEQUENCE [LARGE SCALE GENOMIC DNA]</scope>
    <source>
        <strain evidence="22">CL2024</strain>
        <tissue evidence="22">Fresh tender leaves</tissue>
    </source>
</reference>
<dbReference type="InterPro" id="IPR024788">
    <property type="entry name" value="Malectin-like_Carb-bd_dom"/>
</dbReference>
<dbReference type="SUPFAM" id="SSF52058">
    <property type="entry name" value="L domain-like"/>
    <property type="match status" value="1"/>
</dbReference>
<dbReference type="SUPFAM" id="SSF56112">
    <property type="entry name" value="Protein kinase-like (PK-like)"/>
    <property type="match status" value="1"/>
</dbReference>
<dbReference type="GO" id="GO:0016301">
    <property type="term" value="F:kinase activity"/>
    <property type="evidence" value="ECO:0007669"/>
    <property type="project" value="UniProtKB-KW"/>
</dbReference>
<evidence type="ECO:0000256" key="6">
    <source>
        <dbReference type="ARBA" id="ARBA00022692"/>
    </source>
</evidence>
<proteinExistence type="predicted"/>
<keyword evidence="10" id="KW-0418">Kinase</keyword>
<keyword evidence="11 17" id="KW-0067">ATP-binding</keyword>
<comment type="subcellular location">
    <subcellularLocation>
        <location evidence="1">Membrane</location>
        <topology evidence="1">Single-pass membrane protein</topology>
    </subcellularLocation>
</comment>
<feature type="binding site" evidence="17">
    <location>
        <position position="604"/>
    </location>
    <ligand>
        <name>ATP</name>
        <dbReference type="ChEBI" id="CHEBI:30616"/>
    </ligand>
</feature>
<evidence type="ECO:0000256" key="7">
    <source>
        <dbReference type="ARBA" id="ARBA00022729"/>
    </source>
</evidence>
<sequence>MKILEMLHVLIGCLALGVIACGQQNPGFISIDCGAPNDYLDDDLDIYYKADAGFGFVDSGTNMQVSTQVIYQYFRQQSKNLRTFPNGTRHCYTLKPDEGRGNTYLVRASFWYGNYDGKNQTPAFDLHIDVNYWTTVNSPHYVALEIIYTPPRDYIQVCLVNTGSGVPFISTLELRLLDNSTYQINSGALVTFRRNNLGSLNEYRHPQDVYDRIWYNETYSRGWSSVSNTTAIVTSTSNDAYKVPPEVLMTATQVQNVTDPLSLILTSKNSTTVWYIYFHFMELQLQEGQFRELTVYVQDKFVETVMLENLKPVTVASLPISGNNLSLTISATARSSLPPLLNAIEFFTVALLPNSPTFLDDFNAVSDIKKAYGVMRASWQGDPCVPTQYSWNGLNCSYDSSPRIISLNLSSSGLNGLIATSISNLTAVVSLDLSNNSLTGSVPDFLAQMPSLRVLNLSGNNLNGTLPRTLLKKKADRSLLLSLDGNPNLCQSDNCPTNNVQPKKKGISVAPIIASVAAVLVLISLGALAVLWIIKRRQIQKGAAITTTTTFGGSTGTLRLSKNQYFTSTEVARITDNFRTVIGEGGFGKVYFGRLDNGTEVAVKMLSQSSKQGYKQFHREAQLLMVVHHRNLVSLIGYCEEFENMALIYEFMSNGNVRQHLSAQNPNLLSWSQRLQIAEYLHNGCKPPIIHRDLKTPNILLNENMQAKICDFGLSKAFVREQDSYISTCPAGTPGYLDPEFHILGHSSQKSDIYSFGIVLFELITGHPAIIRGLESSMHILQWVTPLIERGDIQSIVDPRLNDQFNISSAQKAVEIAMSCVPTKVVQRADINHVLSELKECLTIEINSGRSQRMRNSKRSSEFDATPIELDSPPSAR</sequence>
<dbReference type="Gene3D" id="3.80.10.10">
    <property type="entry name" value="Ribonuclease Inhibitor"/>
    <property type="match status" value="1"/>
</dbReference>
<evidence type="ECO:0000256" key="1">
    <source>
        <dbReference type="ARBA" id="ARBA00004167"/>
    </source>
</evidence>
<evidence type="ECO:0000256" key="10">
    <source>
        <dbReference type="ARBA" id="ARBA00022777"/>
    </source>
</evidence>
<dbReference type="InterPro" id="IPR000719">
    <property type="entry name" value="Prot_kinase_dom"/>
</dbReference>
<dbReference type="InterPro" id="IPR017441">
    <property type="entry name" value="Protein_kinase_ATP_BS"/>
</dbReference>
<feature type="domain" description="Protein kinase" evidence="21">
    <location>
        <begin position="576"/>
        <end position="842"/>
    </location>
</feature>
<dbReference type="InterPro" id="IPR001611">
    <property type="entry name" value="Leu-rich_rpt"/>
</dbReference>
<keyword evidence="5" id="KW-0808">Transferase</keyword>
<dbReference type="PROSITE" id="PS00107">
    <property type="entry name" value="PROTEIN_KINASE_ATP"/>
    <property type="match status" value="1"/>
</dbReference>
<evidence type="ECO:0000256" key="11">
    <source>
        <dbReference type="ARBA" id="ARBA00022840"/>
    </source>
</evidence>
<dbReference type="InterPro" id="IPR008271">
    <property type="entry name" value="Ser/Thr_kinase_AS"/>
</dbReference>
<evidence type="ECO:0000256" key="14">
    <source>
        <dbReference type="ARBA" id="ARBA00023170"/>
    </source>
</evidence>
<keyword evidence="4" id="KW-0433">Leucine-rich repeat</keyword>
<dbReference type="SMART" id="SM00220">
    <property type="entry name" value="S_TKc"/>
    <property type="match status" value="1"/>
</dbReference>
<dbReference type="InterPro" id="IPR001245">
    <property type="entry name" value="Ser-Thr/Tyr_kinase_cat_dom"/>
</dbReference>
<dbReference type="PROSITE" id="PS51257">
    <property type="entry name" value="PROKAR_LIPOPROTEIN"/>
    <property type="match status" value="1"/>
</dbReference>
<evidence type="ECO:0000313" key="22">
    <source>
        <dbReference type="EMBL" id="KAL3720917.1"/>
    </source>
</evidence>
<dbReference type="Pfam" id="PF13855">
    <property type="entry name" value="LRR_8"/>
    <property type="match status" value="1"/>
</dbReference>
<dbReference type="EMBL" id="JBJKBG010000010">
    <property type="protein sequence ID" value="KAL3720917.1"/>
    <property type="molecule type" value="Genomic_DNA"/>
</dbReference>
<comment type="catalytic activity">
    <reaction evidence="16">
        <text>L-seryl-[protein] + ATP = O-phospho-L-seryl-[protein] + ADP + H(+)</text>
        <dbReference type="Rhea" id="RHEA:17989"/>
        <dbReference type="Rhea" id="RHEA-COMP:9863"/>
        <dbReference type="Rhea" id="RHEA-COMP:11604"/>
        <dbReference type="ChEBI" id="CHEBI:15378"/>
        <dbReference type="ChEBI" id="CHEBI:29999"/>
        <dbReference type="ChEBI" id="CHEBI:30616"/>
        <dbReference type="ChEBI" id="CHEBI:83421"/>
        <dbReference type="ChEBI" id="CHEBI:456216"/>
        <dbReference type="EC" id="2.7.11.1"/>
    </reaction>
</comment>
<gene>
    <name evidence="22" type="ORF">ACJRO7_005686</name>
</gene>
<evidence type="ECO:0000256" key="3">
    <source>
        <dbReference type="ARBA" id="ARBA00022527"/>
    </source>
</evidence>